<name>A0A8T1VCJ9_9STRA</name>
<dbReference type="EMBL" id="JAGDFM010000405">
    <property type="protein sequence ID" value="KAG7378676.1"/>
    <property type="molecule type" value="Genomic_DNA"/>
</dbReference>
<keyword evidence="2" id="KW-1185">Reference proteome</keyword>
<sequence length="127" mass="13916">MHPRARMKVVVEMAGRWIRNLVRTPHGHVLLTAMHDRLHFDSSMRAFLHAGSYIVDDNFSLLRKESERPSSAAASGFSTFADGSNFEACVGPTHAVGLQIDSPPVLCRPSGQTRATVAATCLRFRPG</sequence>
<reference evidence="1" key="1">
    <citation type="submission" date="2021-02" db="EMBL/GenBank/DDBJ databases">
        <authorList>
            <person name="Palmer J.M."/>
        </authorList>
    </citation>
    <scope>NUCLEOTIDE SEQUENCE</scope>
    <source>
        <strain evidence="1">SCRP734</strain>
    </source>
</reference>
<dbReference type="Proteomes" id="UP000694044">
    <property type="component" value="Unassembled WGS sequence"/>
</dbReference>
<evidence type="ECO:0000313" key="1">
    <source>
        <dbReference type="EMBL" id="KAG7378676.1"/>
    </source>
</evidence>
<comment type="caution">
    <text evidence="1">The sequence shown here is derived from an EMBL/GenBank/DDBJ whole genome shotgun (WGS) entry which is preliminary data.</text>
</comment>
<accession>A0A8T1VCJ9</accession>
<dbReference type="AlphaFoldDB" id="A0A8T1VCJ9"/>
<protein>
    <submittedName>
        <fullName evidence="1">Uncharacterized protein</fullName>
    </submittedName>
</protein>
<proteinExistence type="predicted"/>
<gene>
    <name evidence="1" type="ORF">PHYPSEUDO_009781</name>
</gene>
<evidence type="ECO:0000313" key="2">
    <source>
        <dbReference type="Proteomes" id="UP000694044"/>
    </source>
</evidence>
<organism evidence="1 2">
    <name type="scientific">Phytophthora pseudosyringae</name>
    <dbReference type="NCBI Taxonomy" id="221518"/>
    <lineage>
        <taxon>Eukaryota</taxon>
        <taxon>Sar</taxon>
        <taxon>Stramenopiles</taxon>
        <taxon>Oomycota</taxon>
        <taxon>Peronosporomycetes</taxon>
        <taxon>Peronosporales</taxon>
        <taxon>Peronosporaceae</taxon>
        <taxon>Phytophthora</taxon>
    </lineage>
</organism>